<feature type="region of interest" description="Disordered" evidence="1">
    <location>
        <begin position="389"/>
        <end position="422"/>
    </location>
</feature>
<keyword evidence="3" id="KW-1185">Reference proteome</keyword>
<dbReference type="Proteomes" id="UP001583193">
    <property type="component" value="Unassembled WGS sequence"/>
</dbReference>
<organism evidence="2 3">
    <name type="scientific">Paecilomyces lecythidis</name>
    <dbReference type="NCBI Taxonomy" id="3004212"/>
    <lineage>
        <taxon>Eukaryota</taxon>
        <taxon>Fungi</taxon>
        <taxon>Dikarya</taxon>
        <taxon>Ascomycota</taxon>
        <taxon>Pezizomycotina</taxon>
        <taxon>Eurotiomycetes</taxon>
        <taxon>Eurotiomycetidae</taxon>
        <taxon>Eurotiales</taxon>
        <taxon>Thermoascaceae</taxon>
        <taxon>Paecilomyces</taxon>
    </lineage>
</organism>
<evidence type="ECO:0000313" key="2">
    <source>
        <dbReference type="EMBL" id="KAL1880432.1"/>
    </source>
</evidence>
<dbReference type="InterPro" id="IPR053221">
    <property type="entry name" value="Burnettramic_acid_biosynth"/>
</dbReference>
<sequence>MLLVFRTVTRVTSSTIGLGREAYLYHKEKKEARKVLENEHGEEIEYPAESHEGHDNYEQEYEYEYGYTHGPIDEHAEQQTREMIAKGHAVLVTDMEMPHPNDIHEDETAQETIEREWEFDEEGGSGSDHERSRSPPPAYEAYQAEEREGQAEEETDAVTKLAGEVIHRAPPMPSEKIPLTFPVIIPQRRPRKKARGFIRAYAPDLNPCGIDQDTFLHFLHNFDLASEASPWLKTIYTSAGIVGFIPGHITLAVSIAVQVAAGTAIELQSRYKANRYLDQMNKDLFMPRGLYVMVMRYKPSTAQAGQTEIGVEDFNLQTTKAVARWAPGTSEDAAAGPPSTGMKIIQRIRLSSGVSRSNATMPTACAPLVFQTASGESKMQRTYSMKAEFADGTSSRSGSISSSVSSSVHKQNQSGEQKRSLKEKLSSANAFVQDYYDRRAQARLLGENPNSVLAQQIEPPKFRSRYADPNNETNKHLFNLVTGGHAHAKARGEERRLRVRQQVNEERAARGLPPIEGPLRRQGIIVKCVKKVLVEDMLYLLVVNLPTEEELSEARHILLENGWMS</sequence>
<dbReference type="EMBL" id="JAVDPF010000009">
    <property type="protein sequence ID" value="KAL1880432.1"/>
    <property type="molecule type" value="Genomic_DNA"/>
</dbReference>
<feature type="compositionally biased region" description="Low complexity" evidence="1">
    <location>
        <begin position="394"/>
        <end position="407"/>
    </location>
</feature>
<accession>A0ABR3XXR2</accession>
<dbReference type="PANTHER" id="PTHR38887:SF1">
    <property type="entry name" value="RAS MODIFICATION PROTEIN ERF4"/>
    <property type="match status" value="1"/>
</dbReference>
<comment type="caution">
    <text evidence="2">The sequence shown here is derived from an EMBL/GenBank/DDBJ whole genome shotgun (WGS) entry which is preliminary data.</text>
</comment>
<evidence type="ECO:0000256" key="1">
    <source>
        <dbReference type="SAM" id="MobiDB-lite"/>
    </source>
</evidence>
<feature type="region of interest" description="Disordered" evidence="1">
    <location>
        <begin position="118"/>
        <end position="152"/>
    </location>
</feature>
<proteinExistence type="predicted"/>
<protein>
    <submittedName>
        <fullName evidence="2">Uncharacterized protein</fullName>
    </submittedName>
</protein>
<gene>
    <name evidence="2" type="ORF">Plec18167_003836</name>
</gene>
<evidence type="ECO:0000313" key="3">
    <source>
        <dbReference type="Proteomes" id="UP001583193"/>
    </source>
</evidence>
<reference evidence="2 3" key="1">
    <citation type="journal article" date="2024" name="IMA Fungus">
        <title>IMA Genome - F19 : A genome assembly and annotation guide to empower mycologists, including annotated draft genome sequences of Ceratocystis pirilliformis, Diaporthe australafricana, Fusarium ophioides, Paecilomyces lecythidis, and Sporothrix stenoceras.</title>
        <authorList>
            <person name="Aylward J."/>
            <person name="Wilson A.M."/>
            <person name="Visagie C.M."/>
            <person name="Spraker J."/>
            <person name="Barnes I."/>
            <person name="Buitendag C."/>
            <person name="Ceriani C."/>
            <person name="Del Mar Angel L."/>
            <person name="du Plessis D."/>
            <person name="Fuchs T."/>
            <person name="Gasser K."/>
            <person name="Kramer D."/>
            <person name="Li W."/>
            <person name="Munsamy K."/>
            <person name="Piso A."/>
            <person name="Price J.L."/>
            <person name="Sonnekus B."/>
            <person name="Thomas C."/>
            <person name="van der Nest A."/>
            <person name="van Dijk A."/>
            <person name="van Heerden A."/>
            <person name="van Vuuren N."/>
            <person name="Yilmaz N."/>
            <person name="Duong T.A."/>
            <person name="van der Merwe N.A."/>
            <person name="Wingfield M.J."/>
            <person name="Wingfield B.D."/>
        </authorList>
    </citation>
    <scope>NUCLEOTIDE SEQUENCE [LARGE SCALE GENOMIC DNA]</scope>
    <source>
        <strain evidence="2 3">CMW 18167</strain>
    </source>
</reference>
<dbReference type="PANTHER" id="PTHR38887">
    <property type="entry name" value="CHROMOSOME 21, WHOLE GENOME SHOTGUN SEQUENCE"/>
    <property type="match status" value="1"/>
</dbReference>
<name>A0ABR3XXR2_9EURO</name>